<dbReference type="FunFam" id="2.20.25.10:FF:000021">
    <property type="entry name" value="Multifunctional methyltransferase subunit trm112"/>
    <property type="match status" value="1"/>
</dbReference>
<dbReference type="RefSeq" id="XP_037145244.1">
    <property type="nucleotide sequence ID" value="XM_037289349.1"/>
</dbReference>
<evidence type="ECO:0000313" key="8">
    <source>
        <dbReference type="EMBL" id="QLG73517.1"/>
    </source>
</evidence>
<dbReference type="PANTHER" id="PTHR12773:SF0">
    <property type="entry name" value="MULTIFUNCTIONAL METHYLTRANSFERASE SUBUNIT TRM112-LIKE PROTEIN"/>
    <property type="match status" value="1"/>
</dbReference>
<dbReference type="EMBL" id="CP058609">
    <property type="protein sequence ID" value="QLG73517.1"/>
    <property type="molecule type" value="Genomic_DNA"/>
</dbReference>
<reference evidence="8 9" key="1">
    <citation type="submission" date="2020-07" db="EMBL/GenBank/DDBJ databases">
        <title>The yeast mating-type switching endonuclease HO is a domesticated member of an unorthodox homing genetic element family.</title>
        <authorList>
            <person name="Coughlan A.Y."/>
            <person name="Lombardi L."/>
            <person name="Braun-Galleani S."/>
            <person name="Martos A.R."/>
            <person name="Galeote V."/>
            <person name="Bigey F."/>
            <person name="Dequin S."/>
            <person name="Byrne K.P."/>
            <person name="Wolfe K.H."/>
        </authorList>
    </citation>
    <scope>NUCLEOTIDE SEQUENCE [LARGE SCALE GENOMIC DNA]</scope>
    <source>
        <strain evidence="8 9">NRRL Y-6702</strain>
    </source>
</reference>
<protein>
    <recommendedName>
        <fullName evidence="6">Multifunctional methyltransferase subunit trm112</fullName>
    </recommendedName>
    <alternativeName>
        <fullName evidence="7">eRF1 methyltransferase subunit trm112</fullName>
    </alternativeName>
</protein>
<dbReference type="SUPFAM" id="SSF158997">
    <property type="entry name" value="Trm112p-like"/>
    <property type="match status" value="1"/>
</dbReference>
<dbReference type="InterPro" id="IPR039127">
    <property type="entry name" value="Trm112"/>
</dbReference>
<evidence type="ECO:0000256" key="5">
    <source>
        <dbReference type="ARBA" id="ARBA00023242"/>
    </source>
</evidence>
<dbReference type="GO" id="GO:0046982">
    <property type="term" value="F:protein heterodimerization activity"/>
    <property type="evidence" value="ECO:0007669"/>
    <property type="project" value="InterPro"/>
</dbReference>
<evidence type="ECO:0000256" key="1">
    <source>
        <dbReference type="ARBA" id="ARBA00004123"/>
    </source>
</evidence>
<proteinExistence type="inferred from homology"/>
<comment type="similarity">
    <text evidence="3">Belongs to the TRM112 family.</text>
</comment>
<accession>A0A7H9B4P2</accession>
<sequence length="134" mass="14971">MKILTTNFLKCAVKACDKSNDNFPLRYSGSECELVQDPSIEFNEEFMTNIMDRIDWDAVLSVAGDLGNTNLPSTKPLLNTAEQLSEDDLAVLRDLHVLLVQTSIKEGTMTCRNCGHVYYIKNSIPNLLLPPHLA</sequence>
<name>A0A7H9B4P2_ZYGMR</name>
<keyword evidence="5" id="KW-0539">Nucleus</keyword>
<keyword evidence="9" id="KW-1185">Reference proteome</keyword>
<organism evidence="8 9">
    <name type="scientific">Zygotorulaspora mrakii</name>
    <name type="common">Zygosaccharomyces mrakii</name>
    <dbReference type="NCBI Taxonomy" id="42260"/>
    <lineage>
        <taxon>Eukaryota</taxon>
        <taxon>Fungi</taxon>
        <taxon>Dikarya</taxon>
        <taxon>Ascomycota</taxon>
        <taxon>Saccharomycotina</taxon>
        <taxon>Saccharomycetes</taxon>
        <taxon>Saccharomycetales</taxon>
        <taxon>Saccharomycetaceae</taxon>
        <taxon>Zygotorulaspora</taxon>
    </lineage>
</organism>
<dbReference type="Pfam" id="PF03966">
    <property type="entry name" value="Trm112p"/>
    <property type="match status" value="1"/>
</dbReference>
<evidence type="ECO:0000256" key="7">
    <source>
        <dbReference type="ARBA" id="ARBA00083044"/>
    </source>
</evidence>
<comment type="subcellular location">
    <subcellularLocation>
        <location evidence="2">Cytoplasm</location>
    </subcellularLocation>
    <subcellularLocation>
        <location evidence="1">Nucleus</location>
    </subcellularLocation>
</comment>
<dbReference type="Proteomes" id="UP000509704">
    <property type="component" value="Chromosome 6"/>
</dbReference>
<gene>
    <name evidence="8" type="ORF">HG535_0F00270</name>
</gene>
<evidence type="ECO:0000313" key="9">
    <source>
        <dbReference type="Proteomes" id="UP000509704"/>
    </source>
</evidence>
<dbReference type="PANTHER" id="PTHR12773">
    <property type="entry name" value="UPF0315 PROTEIN-RELATED"/>
    <property type="match status" value="1"/>
</dbReference>
<evidence type="ECO:0000256" key="3">
    <source>
        <dbReference type="ARBA" id="ARBA00007980"/>
    </source>
</evidence>
<evidence type="ECO:0000256" key="6">
    <source>
        <dbReference type="ARBA" id="ARBA00069342"/>
    </source>
</evidence>
<dbReference type="GO" id="GO:0005634">
    <property type="term" value="C:nucleus"/>
    <property type="evidence" value="ECO:0007669"/>
    <property type="project" value="UniProtKB-SubCell"/>
</dbReference>
<dbReference type="GO" id="GO:0070476">
    <property type="term" value="P:rRNA (guanine-N7)-methylation"/>
    <property type="evidence" value="ECO:0007669"/>
    <property type="project" value="TreeGrafter"/>
</dbReference>
<dbReference type="InterPro" id="IPR005651">
    <property type="entry name" value="Trm112-like"/>
</dbReference>
<dbReference type="GO" id="GO:0030488">
    <property type="term" value="P:tRNA methylation"/>
    <property type="evidence" value="ECO:0007669"/>
    <property type="project" value="TreeGrafter"/>
</dbReference>
<dbReference type="KEGG" id="zmk:HG535_0F00270"/>
<evidence type="ECO:0000256" key="4">
    <source>
        <dbReference type="ARBA" id="ARBA00022490"/>
    </source>
</evidence>
<keyword evidence="4" id="KW-0963">Cytoplasm</keyword>
<evidence type="ECO:0000256" key="2">
    <source>
        <dbReference type="ARBA" id="ARBA00004496"/>
    </source>
</evidence>
<dbReference type="Gene3D" id="2.20.25.10">
    <property type="match status" value="1"/>
</dbReference>
<dbReference type="AlphaFoldDB" id="A0A7H9B4P2"/>
<dbReference type="OrthoDB" id="2187549at2759"/>
<dbReference type="GO" id="GO:0005737">
    <property type="term" value="C:cytoplasm"/>
    <property type="evidence" value="ECO:0007669"/>
    <property type="project" value="UniProtKB-SubCell"/>
</dbReference>
<dbReference type="GeneID" id="59237277"/>